<reference evidence="4 5" key="1">
    <citation type="submission" date="2019-10" db="EMBL/GenBank/DDBJ databases">
        <title>Genome Sequences from Six Type Strain Members of the Archaeal Family Sulfolobaceae: Acidianus ambivalens, Acidianus infernus, Metallosphaera prunae, Stygiolobus azoricus, Sulfolobus metallicus, and Sulfurisphaera ohwakuensis.</title>
        <authorList>
            <person name="Counts J.A."/>
            <person name="Kelly R.M."/>
        </authorList>
    </citation>
    <scope>NUCLEOTIDE SEQUENCE [LARGE SCALE GENOMIC DNA]</scope>
    <source>
        <strain evidence="4 5">FC6</strain>
    </source>
</reference>
<evidence type="ECO:0000313" key="4">
    <source>
        <dbReference type="EMBL" id="QGR20371.1"/>
    </source>
</evidence>
<dbReference type="Gene3D" id="3.30.1330.10">
    <property type="entry name" value="PurM-like, N-terminal domain"/>
    <property type="match status" value="1"/>
</dbReference>
<dbReference type="SUPFAM" id="SSF55326">
    <property type="entry name" value="PurM N-terminal domain-like"/>
    <property type="match status" value="1"/>
</dbReference>
<dbReference type="AlphaFoldDB" id="A0A650CR89"/>
<dbReference type="InterPro" id="IPR036676">
    <property type="entry name" value="PurM-like_C_sf"/>
</dbReference>
<evidence type="ECO:0000313" key="5">
    <source>
        <dbReference type="Proteomes" id="UP000423396"/>
    </source>
</evidence>
<comment type="similarity">
    <text evidence="1">Belongs to the HypE family.</text>
</comment>
<dbReference type="GO" id="GO:0051604">
    <property type="term" value="P:protein maturation"/>
    <property type="evidence" value="ECO:0007669"/>
    <property type="project" value="TreeGrafter"/>
</dbReference>
<evidence type="ECO:0000259" key="2">
    <source>
        <dbReference type="Pfam" id="PF00586"/>
    </source>
</evidence>
<accession>A0A650CR89</accession>
<dbReference type="InterPro" id="IPR010918">
    <property type="entry name" value="PurM-like_C_dom"/>
</dbReference>
<dbReference type="EMBL" id="CP045483">
    <property type="protein sequence ID" value="QGR20371.1"/>
    <property type="molecule type" value="Genomic_DNA"/>
</dbReference>
<proteinExistence type="inferred from homology"/>
<dbReference type="InterPro" id="IPR036921">
    <property type="entry name" value="PurM-like_N_sf"/>
</dbReference>
<dbReference type="Gene3D" id="3.90.650.10">
    <property type="entry name" value="PurM-like C-terminal domain"/>
    <property type="match status" value="1"/>
</dbReference>
<organism evidence="4 5">
    <name type="scientific">Stygiolobus azoricus</name>
    <dbReference type="NCBI Taxonomy" id="41675"/>
    <lineage>
        <taxon>Archaea</taxon>
        <taxon>Thermoproteota</taxon>
        <taxon>Thermoprotei</taxon>
        <taxon>Sulfolobales</taxon>
        <taxon>Sulfolobaceae</taxon>
        <taxon>Stygiolobus</taxon>
    </lineage>
</organism>
<dbReference type="KEGG" id="sazo:D1868_10475"/>
<dbReference type="OrthoDB" id="31494at2157"/>
<dbReference type="GeneID" id="42799501"/>
<dbReference type="Pfam" id="PF02769">
    <property type="entry name" value="AIRS_C"/>
    <property type="match status" value="1"/>
</dbReference>
<gene>
    <name evidence="4" type="ORF">D1868_10475</name>
</gene>
<evidence type="ECO:0000256" key="1">
    <source>
        <dbReference type="ARBA" id="ARBA00006243"/>
    </source>
</evidence>
<evidence type="ECO:0000259" key="3">
    <source>
        <dbReference type="Pfam" id="PF02769"/>
    </source>
</evidence>
<dbReference type="PIRSF" id="PIRSF005644">
    <property type="entry name" value="Hdrgns_mtr_HypE"/>
    <property type="match status" value="1"/>
</dbReference>
<dbReference type="CDD" id="cd06061">
    <property type="entry name" value="PurM-like1"/>
    <property type="match status" value="1"/>
</dbReference>
<dbReference type="InterPro" id="IPR011854">
    <property type="entry name" value="HypE"/>
</dbReference>
<dbReference type="RefSeq" id="WP_156007822.1">
    <property type="nucleotide sequence ID" value="NZ_CP045483.1"/>
</dbReference>
<protein>
    <submittedName>
        <fullName evidence="4">AIR synthase</fullName>
    </submittedName>
</protein>
<name>A0A650CR89_9CREN</name>
<sequence length="314" mass="34357">MRFGKIPINIFLNKIPHDDCVVCPGIGEDDAYINAEGKYLVIHSDPITEAGKNAGFLSVVIACNDVNMKGVRCRWVTTVLLLKSEDSLDNAIEGINEACKLLGCSVVGGHTEVTQGLNRDIVVTTAFSFSDKIMKLSDAKEGDYVLVFGTAGIEGTWILANEFEDELLKKGVRAEVIKRSKEYKYKIPVQDIALKVKDYVVAMHDATEGGVYQALLEVAKASNLTLEVKSEIPVSEETAEIARALNVNPYQLISSGCFIAIAKSPDVKKLENMGGKVVGVLKKGEPKLIINGKSYTEDFEEELVRIESYYNGGR</sequence>
<feature type="domain" description="PurM-like N-terminal" evidence="2">
    <location>
        <begin position="28"/>
        <end position="124"/>
    </location>
</feature>
<feature type="domain" description="PurM-like C-terminal" evidence="3">
    <location>
        <begin position="140"/>
        <end position="280"/>
    </location>
</feature>
<dbReference type="SUPFAM" id="SSF56042">
    <property type="entry name" value="PurM C-terminal domain-like"/>
    <property type="match status" value="1"/>
</dbReference>
<dbReference type="InterPro" id="IPR016188">
    <property type="entry name" value="PurM-like_N"/>
</dbReference>
<dbReference type="PANTHER" id="PTHR30303">
    <property type="entry name" value="HYDROGENASE ISOENZYMES FORMATION PROTEIN HYPE"/>
    <property type="match status" value="1"/>
</dbReference>
<dbReference type="PANTHER" id="PTHR30303:SF4">
    <property type="entry name" value="HYDROGENASE EXPRESSION_FORMATION PROTEIN HYPE"/>
    <property type="match status" value="1"/>
</dbReference>
<dbReference type="Proteomes" id="UP000423396">
    <property type="component" value="Chromosome"/>
</dbReference>
<keyword evidence="5" id="KW-1185">Reference proteome</keyword>
<dbReference type="Pfam" id="PF00586">
    <property type="entry name" value="AIRS"/>
    <property type="match status" value="1"/>
</dbReference>